<evidence type="ECO:0000313" key="3">
    <source>
        <dbReference type="Proteomes" id="UP000039865"/>
    </source>
</evidence>
<evidence type="ECO:0000313" key="2">
    <source>
        <dbReference type="EMBL" id="CDW88081.1"/>
    </source>
</evidence>
<proteinExistence type="predicted"/>
<keyword evidence="3" id="KW-1185">Reference proteome</keyword>
<dbReference type="Proteomes" id="UP000039865">
    <property type="component" value="Unassembled WGS sequence"/>
</dbReference>
<reference evidence="2 3" key="1">
    <citation type="submission" date="2014-06" db="EMBL/GenBank/DDBJ databases">
        <authorList>
            <person name="Swart Estienne"/>
        </authorList>
    </citation>
    <scope>NUCLEOTIDE SEQUENCE [LARGE SCALE GENOMIC DNA]</scope>
    <source>
        <strain evidence="2 3">130c</strain>
    </source>
</reference>
<sequence length="2005" mass="229320">MAMIFTIDSIQGNSHIGVPVFSRSAKKANYDYIVFSPPKGARLLFNQPQIEIDSSQQMIENNLNQQQKLNQNRLLLSELSPTSQNGKTENNQIKIKEKKKLETFREQSNNDTLGKGFGGKLARLKILNKKRRNLSNQGPSFGKMVSREKYQDVHELKTLKPKNGNYHPKFDLIEKRVAAPQYGEDFKKRGSEAKKALQIRTDNFNKQEICRRIMKALESGRTNNNLLNTTHERSKYETISTKPYENLSQGDSPKKTLQAHQFSQLVKELESSQMSQNFKSLNNSTHRKNNSVHTLESNRLMTQRSKNKSLQFQFYNQPLTEVFSLVKEYPDTQVIKNEQNNFKLVEPRVTTRDIFRTMPRRSFVSPNDPPNENRFDPPIEILKQYQTLNQSVLSTQRRTKDFDIGKVRSRDQSLILKGGNQNKDIAAKNEVFFDITQKDRLLTKIDTKIIKFDKLTHRTYQGSIYNKEKLPDYYDSNSIENGYRRTSNYTTPKAMFDMSKQPKRDLTKIYKQMGGMFENIKRENERQDYLKRLIEGEKSAEIDISKQQNYKNYSSLTSNNPINVNLQSRFEEQITPVKLNSQDIQSNQAKLNNQIRGGPQDRKLKQQANQMNIRNQEPKSGHTGNLGVRNIQKFEVDNEQIDQIINEDMITPADSKDRQTDSSTNNVQNDNIHRRMHSDYSNTPINAYDANEQRDQALTKKVIDLLESGLNYLNQDKVEDSLREFKIAEQLFIQSRQQNGDADTIQQLDDNYLSVLKYNLSCCFQRMGLIDQCIACLQEAIDALDQQIKTIKEKNNISLTEKSISQQQLSINSNMMPTSIDNNQDIEAILGNLLHKYRYQCKFHLQVCAVLSQMNKHDQAYVYGDKAAKYAILLMHKAFELCQLFVQEINKKREQMQQKVRRSSAVSGAQSLDEGDDYQPLAQSQNQNHLQFSPYGMKHNSVTQNNTNMSQTSLQQRSIHSQAAQIPQQVQVNNYFASSTRNNSVCNRSQDSQSNTRVNIRRASSADGSLERIHTFNLKLQKLQNQKSGITLNPQITNVNAQNSEKNVSNINVSKINLNQNESNSRNITQLNGNQQFHTTTSANSQSGNQHKVYYVEEKTKVLENIIIKVQPTINEFQRIIKEFEIVQDTKEHERQSMFGTKRDKQKHALKISFHDDTEINLIKFNHKFKLNVRNILGIKHQDDWIFNLNIGNVMHLTPMNTDELAAKLDRTHELNKDAMLEKIILFVVSFFCVGTELRFLSQKEGSGVSKKDSEMWHAKALHTSCLFLPEECPLVNHIINSYKKHHLNPKAEQLKQKKQDEEQRRKRDTEEQNSKEQSLGLGGFSTIQGTSKQSQEGNNSQSIGDDHEAMKEIKQQIENFLQKSKKSSGQNTKANISKITSNSGQQSARPFSHNNMAQINKNLHIEPKDDEINERRKSNLINGPTNNSRNQQIKHNNTTLQNNHQQAANHQLLISTNSVKNLGPQNQKNIVNLQSMNPQLFQTMQTSTAHPRKNQSPQNVFNDSIGSSVESKPIARQTQKRLSTNFHSSNQEHLQKTAKGDQKLIMNTDQLQTEKQFRRMTGYSPDNITQKQFQFQFQVQHPNLMTNQQQQTSQMGSQNSSIISGVKSRPLSPRNAILMGLNNQMNRQNSGNRAQNKSPTNYIAATQQQNQNLQKISSQIIEQILKKTSPLEQAIKPNQSTYGPSNNGYAINQPQGILIPGPKKILVFPNKKKFPLASMGGQTAVVLNNDQRSPKGYSMDKKLKMSGFHGMTLNTSKSQRSLGSSKNRGNTPVNNNKKSQLLVGANQIQMHYQTNQSRNLEQDGEDNIGGLTKYKSLENFPIDEILSELTKQQQKLKIKTSHSNLGSNERPSVVHGSSILKQNNNNKVKSAVMNGIQQSQNMTYSQRMGSPVNHALQYSLLNNQQQQQQSMMLHQQHQNHQQQQQQVLNYNFQNINFINNVNIFEDKKKGELNSTGGSLNKMAGTSEFINGNQILTSQPSSTKNSQAMKLSGPRKSQGSQISKV</sequence>
<dbReference type="OrthoDB" id="299411at2759"/>
<feature type="region of interest" description="Disordered" evidence="1">
    <location>
        <begin position="1971"/>
        <end position="2005"/>
    </location>
</feature>
<name>A0A078B175_STYLE</name>
<feature type="region of interest" description="Disordered" evidence="1">
    <location>
        <begin position="650"/>
        <end position="686"/>
    </location>
</feature>
<evidence type="ECO:0000256" key="1">
    <source>
        <dbReference type="SAM" id="MobiDB-lite"/>
    </source>
</evidence>
<gene>
    <name evidence="2" type="primary">Contig5219.g5604</name>
    <name evidence="2" type="ORF">STYLEM_17197</name>
</gene>
<organism evidence="2 3">
    <name type="scientific">Stylonychia lemnae</name>
    <name type="common">Ciliate</name>
    <dbReference type="NCBI Taxonomy" id="5949"/>
    <lineage>
        <taxon>Eukaryota</taxon>
        <taxon>Sar</taxon>
        <taxon>Alveolata</taxon>
        <taxon>Ciliophora</taxon>
        <taxon>Intramacronucleata</taxon>
        <taxon>Spirotrichea</taxon>
        <taxon>Stichotrichia</taxon>
        <taxon>Sporadotrichida</taxon>
        <taxon>Oxytrichidae</taxon>
        <taxon>Stylonychinae</taxon>
        <taxon>Stylonychia</taxon>
    </lineage>
</organism>
<dbReference type="EMBL" id="CCKQ01016206">
    <property type="protein sequence ID" value="CDW88081.1"/>
    <property type="molecule type" value="Genomic_DNA"/>
</dbReference>
<dbReference type="InParanoid" id="A0A078B175"/>
<feature type="region of interest" description="Disordered" evidence="1">
    <location>
        <begin position="898"/>
        <end position="920"/>
    </location>
</feature>
<feature type="region of interest" description="Disordered" evidence="1">
    <location>
        <begin position="1754"/>
        <end position="1777"/>
    </location>
</feature>
<feature type="compositionally biased region" description="Polar residues" evidence="1">
    <location>
        <begin position="1326"/>
        <end position="1344"/>
    </location>
</feature>
<protein>
    <submittedName>
        <fullName evidence="2">Uncharacterized protein</fullName>
    </submittedName>
</protein>
<dbReference type="SUPFAM" id="SSF48452">
    <property type="entry name" value="TPR-like"/>
    <property type="match status" value="1"/>
</dbReference>
<feature type="region of interest" description="Disordered" evidence="1">
    <location>
        <begin position="1287"/>
        <end position="1345"/>
    </location>
</feature>
<feature type="compositionally biased region" description="Polar residues" evidence="1">
    <location>
        <begin position="661"/>
        <end position="670"/>
    </location>
</feature>
<dbReference type="InterPro" id="IPR011990">
    <property type="entry name" value="TPR-like_helical_dom_sf"/>
</dbReference>
<feature type="region of interest" description="Disordered" evidence="1">
    <location>
        <begin position="1486"/>
        <end position="1512"/>
    </location>
</feature>
<accession>A0A078B175</accession>
<feature type="compositionally biased region" description="Basic and acidic residues" evidence="1">
    <location>
        <begin position="1293"/>
        <end position="1315"/>
    </location>
</feature>